<reference evidence="9 10" key="1">
    <citation type="submission" date="2020-03" db="EMBL/GenBank/DDBJ databases">
        <title>Genomic Encyclopedia of Type Strains, Phase IV (KMG-IV): sequencing the most valuable type-strain genomes for metagenomic binning, comparative biology and taxonomic classification.</title>
        <authorList>
            <person name="Goeker M."/>
        </authorList>
    </citation>
    <scope>NUCLEOTIDE SEQUENCE [LARGE SCALE GENOMIC DNA]</scope>
    <source>
        <strain evidence="9 10">DSM 5718</strain>
    </source>
</reference>
<evidence type="ECO:0000256" key="5">
    <source>
        <dbReference type="ARBA" id="ARBA00023235"/>
    </source>
</evidence>
<keyword evidence="10" id="KW-1185">Reference proteome</keyword>
<dbReference type="GO" id="GO:0009330">
    <property type="term" value="C:DNA topoisomerase type II (double strand cut, ATP-hydrolyzing) complex"/>
    <property type="evidence" value="ECO:0007669"/>
    <property type="project" value="TreeGrafter"/>
</dbReference>
<dbReference type="InterPro" id="IPR050220">
    <property type="entry name" value="Type_II_DNA_Topoisomerases"/>
</dbReference>
<feature type="active site" description="O-(5'-phospho-DNA)-tyrosine intermediate" evidence="6">
    <location>
        <position position="112"/>
    </location>
</feature>
<dbReference type="InterPro" id="IPR013758">
    <property type="entry name" value="Topo_IIA_A/C_ab"/>
</dbReference>
<dbReference type="GO" id="GO:0005524">
    <property type="term" value="F:ATP binding"/>
    <property type="evidence" value="ECO:0007669"/>
    <property type="project" value="InterPro"/>
</dbReference>
<feature type="coiled-coil region" evidence="7">
    <location>
        <begin position="326"/>
        <end position="353"/>
    </location>
</feature>
<dbReference type="NCBIfam" id="NF009397">
    <property type="entry name" value="PRK12758.1"/>
    <property type="match status" value="1"/>
</dbReference>
<feature type="coiled-coil region" evidence="7">
    <location>
        <begin position="414"/>
        <end position="441"/>
    </location>
</feature>
<evidence type="ECO:0000256" key="7">
    <source>
        <dbReference type="SAM" id="Coils"/>
    </source>
</evidence>
<keyword evidence="7" id="KW-0175">Coiled coil</keyword>
<keyword evidence="3 6" id="KW-0799">Topoisomerase</keyword>
<dbReference type="EMBL" id="JAASRN010000001">
    <property type="protein sequence ID" value="NIK73483.1"/>
    <property type="molecule type" value="Genomic_DNA"/>
</dbReference>
<dbReference type="SUPFAM" id="SSF56719">
    <property type="entry name" value="Type II DNA topoisomerase"/>
    <property type="match status" value="1"/>
</dbReference>
<dbReference type="AlphaFoldDB" id="A0A846MPJ9"/>
<dbReference type="SMART" id="SM00434">
    <property type="entry name" value="TOP4c"/>
    <property type="match status" value="1"/>
</dbReference>
<dbReference type="InterPro" id="IPR002205">
    <property type="entry name" value="Topo_IIA_dom_A"/>
</dbReference>
<dbReference type="GO" id="GO:0003677">
    <property type="term" value="F:DNA binding"/>
    <property type="evidence" value="ECO:0007669"/>
    <property type="project" value="UniProtKB-UniRule"/>
</dbReference>
<dbReference type="GO" id="GO:0005737">
    <property type="term" value="C:cytoplasm"/>
    <property type="evidence" value="ECO:0007669"/>
    <property type="project" value="TreeGrafter"/>
</dbReference>
<dbReference type="PROSITE" id="PS52040">
    <property type="entry name" value="TOPO_IIA"/>
    <property type="match status" value="1"/>
</dbReference>
<evidence type="ECO:0000256" key="1">
    <source>
        <dbReference type="ARBA" id="ARBA00000185"/>
    </source>
</evidence>
<gene>
    <name evidence="9" type="ORF">FHS56_000969</name>
</gene>
<dbReference type="GO" id="GO:0003918">
    <property type="term" value="F:DNA topoisomerase type II (double strand cut, ATP-hydrolyzing) activity"/>
    <property type="evidence" value="ECO:0007669"/>
    <property type="project" value="UniProtKB-EC"/>
</dbReference>
<dbReference type="Gene3D" id="1.10.268.10">
    <property type="entry name" value="Topoisomerase, domain 3"/>
    <property type="match status" value="1"/>
</dbReference>
<evidence type="ECO:0000313" key="10">
    <source>
        <dbReference type="Proteomes" id="UP000537126"/>
    </source>
</evidence>
<evidence type="ECO:0000259" key="8">
    <source>
        <dbReference type="PROSITE" id="PS52040"/>
    </source>
</evidence>
<organism evidence="9 10">
    <name type="scientific">Thermonema lapsum</name>
    <dbReference type="NCBI Taxonomy" id="28195"/>
    <lineage>
        <taxon>Bacteria</taxon>
        <taxon>Pseudomonadati</taxon>
        <taxon>Bacteroidota</taxon>
        <taxon>Cytophagia</taxon>
        <taxon>Cytophagales</taxon>
        <taxon>Thermonemataceae</taxon>
        <taxon>Thermonema</taxon>
    </lineage>
</organism>
<evidence type="ECO:0000256" key="4">
    <source>
        <dbReference type="ARBA" id="ARBA00023125"/>
    </source>
</evidence>
<dbReference type="GO" id="GO:0006265">
    <property type="term" value="P:DNA topological change"/>
    <property type="evidence" value="ECO:0007669"/>
    <property type="project" value="UniProtKB-UniRule"/>
</dbReference>
<dbReference type="PANTHER" id="PTHR43493">
    <property type="entry name" value="DNA GYRASE/TOPOISOMERASE SUBUNIT A"/>
    <property type="match status" value="1"/>
</dbReference>
<name>A0A846MPJ9_9BACT</name>
<feature type="domain" description="Topo IIA-type catalytic" evidence="8">
    <location>
        <begin position="31"/>
        <end position="443"/>
    </location>
</feature>
<comment type="caution">
    <text evidence="9">The sequence shown here is derived from an EMBL/GenBank/DDBJ whole genome shotgun (WGS) entry which is preliminary data.</text>
</comment>
<dbReference type="Gene3D" id="3.90.199.10">
    <property type="entry name" value="Topoisomerase II, domain 5"/>
    <property type="match status" value="1"/>
</dbReference>
<evidence type="ECO:0000256" key="3">
    <source>
        <dbReference type="ARBA" id="ARBA00023029"/>
    </source>
</evidence>
<dbReference type="InterPro" id="IPR013757">
    <property type="entry name" value="Topo_IIA_A_a_sf"/>
</dbReference>
<keyword evidence="4 6" id="KW-0238">DNA-binding</keyword>
<dbReference type="Proteomes" id="UP000537126">
    <property type="component" value="Unassembled WGS sequence"/>
</dbReference>
<dbReference type="EC" id="5.99.1.-" evidence="9"/>
<keyword evidence="5 6" id="KW-0413">Isomerase</keyword>
<evidence type="ECO:0000313" key="9">
    <source>
        <dbReference type="EMBL" id="NIK73483.1"/>
    </source>
</evidence>
<evidence type="ECO:0000256" key="2">
    <source>
        <dbReference type="ARBA" id="ARBA00008263"/>
    </source>
</evidence>
<comment type="catalytic activity">
    <reaction evidence="1 6">
        <text>ATP-dependent breakage, passage and rejoining of double-stranded DNA.</text>
        <dbReference type="EC" id="5.6.2.2"/>
    </reaction>
</comment>
<dbReference type="NCBIfam" id="NF007209">
    <property type="entry name" value="PRK09631.1"/>
    <property type="match status" value="1"/>
</dbReference>
<dbReference type="Pfam" id="PF00521">
    <property type="entry name" value="DNA_topoisoIV"/>
    <property type="match status" value="1"/>
</dbReference>
<dbReference type="PANTHER" id="PTHR43493:SF5">
    <property type="entry name" value="DNA GYRASE SUBUNIT A, CHLOROPLASTIC_MITOCHONDRIAL"/>
    <property type="match status" value="1"/>
</dbReference>
<comment type="similarity">
    <text evidence="2">Belongs to the type II topoisomerase GyrA/ParC subunit family.</text>
</comment>
<accession>A0A846MPJ9</accession>
<dbReference type="Gene3D" id="3.30.1360.40">
    <property type="match status" value="1"/>
</dbReference>
<protein>
    <submittedName>
        <fullName evidence="9">Topoisomerase-4 subunit A</fullName>
        <ecNumber evidence="9">5.99.1.-</ecNumber>
    </submittedName>
</protein>
<dbReference type="InterPro" id="IPR013760">
    <property type="entry name" value="Topo_IIA-like_dom_sf"/>
</dbReference>
<evidence type="ECO:0000256" key="6">
    <source>
        <dbReference type="PROSITE-ProRule" id="PRU01384"/>
    </source>
</evidence>
<sequence>MNVEKEVMPVSGLYENWFLDYASYVILERAVPALEDGLKPVQRRILHAMKQMDDGRYHKVANIVGQAMQYHPHGDASIYEALVNLGQKGLLIDTQGNWGDIRTGDSAAAARYIEARLTPFAKEVLFNAELTEWQLSYDGRKKEPVVLPVKFPLILFLGVEGIAVGLSTNILPHNFCELIEASIEVLKGKKPMIYPDFPTGGLMDVSQYKGDGKGDRIRLRAEIEIVDKKTLAIRSVPYGVTTERLIDSILKANDKGKIKIKQIIDNTAEEVEILVKLHGDVSPEVTIDALYAFTDCEKTLYPNYWVLHEGKPVNLSVSDILQISTARTKELLRRELELAKQHLQEKILFASLERIFIENRIYRKIENAETWEEVIDIIRKGLKPYAKEFYREITDEDIVQLTEIKIKRISKYDLDKANEQLRAYGKELEEVENNLANLTRYAINYFKNLLKTYGKGQERKTQITVFGEIKATEVVANNQKLYVNRKEGFVGYGLKKDEYVCDCSDIDDIIVFLQDGTCVVKKIEEKDFVGQNILHVAVFRKGDKRMVYNMVYRDGKTGAAYVKRFQVLSVIRDRKYNLTQGTPGSEVLYLSANPNGEAEKIRVQLTQSCRAKNKIFEFDFAELAIKGRDSKGNLLTKYPVKKITKISEGVSTLDDPKYWYDPLTGEVNMDGRGQYLGQLPQDARLIAVYQEGTYEVRGIEEDKRRYDERSLRAIAPLDDDTIVTVIYYHAKRKEYLIKRFAIETSTLDRRISFLPDGEGHELVFVSLSPSVSADVTYKGKDKQSKTFLFELDEIAEVKSYRAVGDPFPVQDILEVKEVKQEASDEEE</sequence>
<proteinExistence type="inferred from homology"/>